<feature type="short sequence motif" description="'HIGH' region" evidence="8">
    <location>
        <begin position="11"/>
        <end position="19"/>
    </location>
</feature>
<evidence type="ECO:0000256" key="6">
    <source>
        <dbReference type="ARBA" id="ARBA00023146"/>
    </source>
</evidence>
<dbReference type="GO" id="GO:0005524">
    <property type="term" value="F:ATP binding"/>
    <property type="evidence" value="ECO:0007669"/>
    <property type="project" value="UniProtKB-UniRule"/>
</dbReference>
<dbReference type="PANTHER" id="PTHR43766:SF1">
    <property type="entry name" value="TRYPTOPHAN--TRNA LIGASE, MITOCHONDRIAL"/>
    <property type="match status" value="1"/>
</dbReference>
<keyword evidence="5 8" id="KW-0648">Protein biosynthesis</keyword>
<evidence type="ECO:0000256" key="7">
    <source>
        <dbReference type="ARBA" id="ARBA00049929"/>
    </source>
</evidence>
<evidence type="ECO:0000256" key="1">
    <source>
        <dbReference type="ARBA" id="ARBA00005594"/>
    </source>
</evidence>
<dbReference type="Gene3D" id="1.10.240.10">
    <property type="entry name" value="Tyrosyl-Transfer RNA Synthetase"/>
    <property type="match status" value="1"/>
</dbReference>
<dbReference type="GO" id="GO:0006436">
    <property type="term" value="P:tryptophanyl-tRNA aminoacylation"/>
    <property type="evidence" value="ECO:0007669"/>
    <property type="project" value="UniProtKB-UniRule"/>
</dbReference>
<sequence>MNQRVLSGIQPTGKLHIGNYLGAVANWIKLQDQYETYFAVVDMHSLTADYKPAEKREQIMATVIELLASGIDPKKSTIFIQSQVPQHAELAWYFATLTPVSFLERMTQYKDKAARQKENINAGLFTYPVLQAADILLYKPFGVPVGEDQLQHLELANDIARKFNARFGSTFEQIKPLLTKTPRVMSLLEPSKKMSKSLGEGHVINMNDEAAVIEKKISKAVTDTGSTKQMSAGTKNLFTLLENFGEPEEFNFFKEAFASGNIKYSDLKKNLAKLIAHHFADYRRRRKELEKNPEQVMRILAEGKEKAQAVAARTLTEVKTKMGLVL</sequence>
<dbReference type="InterPro" id="IPR014729">
    <property type="entry name" value="Rossmann-like_a/b/a_fold"/>
</dbReference>
<feature type="binding site" evidence="8">
    <location>
        <begin position="18"/>
        <end position="19"/>
    </location>
    <ligand>
        <name>ATP</name>
        <dbReference type="ChEBI" id="CHEBI:30616"/>
    </ligand>
</feature>
<evidence type="ECO:0000256" key="8">
    <source>
        <dbReference type="HAMAP-Rule" id="MF_00140"/>
    </source>
</evidence>
<dbReference type="NCBIfam" id="TIGR00233">
    <property type="entry name" value="trpS"/>
    <property type="match status" value="1"/>
</dbReference>
<evidence type="ECO:0000313" key="11">
    <source>
        <dbReference type="Proteomes" id="UP000177235"/>
    </source>
</evidence>
<comment type="subunit">
    <text evidence="8">Homodimer.</text>
</comment>
<dbReference type="EMBL" id="MFFF01000004">
    <property type="protein sequence ID" value="OGF00030.1"/>
    <property type="molecule type" value="Genomic_DNA"/>
</dbReference>
<dbReference type="PROSITE" id="PS00178">
    <property type="entry name" value="AA_TRNA_LIGASE_I"/>
    <property type="match status" value="1"/>
</dbReference>
<dbReference type="InterPro" id="IPR001412">
    <property type="entry name" value="aa-tRNA-synth_I_CS"/>
</dbReference>
<keyword evidence="4 8" id="KW-0067">ATP-binding</keyword>
<dbReference type="SUPFAM" id="SSF52374">
    <property type="entry name" value="Nucleotidylyl transferase"/>
    <property type="match status" value="1"/>
</dbReference>
<comment type="catalytic activity">
    <reaction evidence="7 8">
        <text>tRNA(Trp) + L-tryptophan + ATP = L-tryptophyl-tRNA(Trp) + AMP + diphosphate + H(+)</text>
        <dbReference type="Rhea" id="RHEA:24080"/>
        <dbReference type="Rhea" id="RHEA-COMP:9671"/>
        <dbReference type="Rhea" id="RHEA-COMP:9705"/>
        <dbReference type="ChEBI" id="CHEBI:15378"/>
        <dbReference type="ChEBI" id="CHEBI:30616"/>
        <dbReference type="ChEBI" id="CHEBI:33019"/>
        <dbReference type="ChEBI" id="CHEBI:57912"/>
        <dbReference type="ChEBI" id="CHEBI:78442"/>
        <dbReference type="ChEBI" id="CHEBI:78535"/>
        <dbReference type="ChEBI" id="CHEBI:456215"/>
        <dbReference type="EC" id="6.1.1.2"/>
    </reaction>
</comment>
<evidence type="ECO:0000313" key="10">
    <source>
        <dbReference type="EMBL" id="OGF00030.1"/>
    </source>
</evidence>
<feature type="short sequence motif" description="'KMSKS' region" evidence="8">
    <location>
        <begin position="193"/>
        <end position="197"/>
    </location>
</feature>
<evidence type="ECO:0000256" key="2">
    <source>
        <dbReference type="ARBA" id="ARBA00022598"/>
    </source>
</evidence>
<comment type="function">
    <text evidence="8">Catalyzes the attachment of tryptophan to tRNA(Trp).</text>
</comment>
<dbReference type="InterPro" id="IPR002306">
    <property type="entry name" value="Trp-tRNA-ligase"/>
</dbReference>
<keyword evidence="8" id="KW-0963">Cytoplasm</keyword>
<dbReference type="EC" id="6.1.1.2" evidence="8"/>
<keyword evidence="3 8" id="KW-0547">Nucleotide-binding</keyword>
<dbReference type="Pfam" id="PF00579">
    <property type="entry name" value="tRNA-synt_1b"/>
    <property type="match status" value="1"/>
</dbReference>
<dbReference type="PANTHER" id="PTHR43766">
    <property type="entry name" value="TRYPTOPHAN--TRNA LIGASE, MITOCHONDRIAL"/>
    <property type="match status" value="1"/>
</dbReference>
<evidence type="ECO:0000256" key="5">
    <source>
        <dbReference type="ARBA" id="ARBA00022917"/>
    </source>
</evidence>
<dbReference type="InterPro" id="IPR024109">
    <property type="entry name" value="Trp-tRNA-ligase_bac-type"/>
</dbReference>
<keyword evidence="2 8" id="KW-0436">Ligase</keyword>
<dbReference type="CDD" id="cd00806">
    <property type="entry name" value="TrpRS_core"/>
    <property type="match status" value="1"/>
</dbReference>
<dbReference type="InterPro" id="IPR002305">
    <property type="entry name" value="aa-tRNA-synth_Ic"/>
</dbReference>
<dbReference type="InterPro" id="IPR050203">
    <property type="entry name" value="Trp-tRNA_synthetase"/>
</dbReference>
<gene>
    <name evidence="8" type="primary">trpS</name>
    <name evidence="10" type="ORF">A3J05_02935</name>
</gene>
<proteinExistence type="inferred from homology"/>
<dbReference type="HAMAP" id="MF_00140_B">
    <property type="entry name" value="Trp_tRNA_synth_B"/>
    <property type="match status" value="1"/>
</dbReference>
<name>A0A1F5QCX3_9BACT</name>
<feature type="binding site" evidence="8">
    <location>
        <begin position="10"/>
        <end position="12"/>
    </location>
    <ligand>
        <name>ATP</name>
        <dbReference type="ChEBI" id="CHEBI:30616"/>
    </ligand>
</feature>
<feature type="binding site" evidence="8">
    <location>
        <begin position="146"/>
        <end position="148"/>
    </location>
    <ligand>
        <name>ATP</name>
        <dbReference type="ChEBI" id="CHEBI:30616"/>
    </ligand>
</feature>
<feature type="binding site" evidence="8">
    <location>
        <begin position="193"/>
        <end position="197"/>
    </location>
    <ligand>
        <name>ATP</name>
        <dbReference type="ChEBI" id="CHEBI:30616"/>
    </ligand>
</feature>
<dbReference type="PRINTS" id="PR01039">
    <property type="entry name" value="TRNASYNTHTRP"/>
</dbReference>
<evidence type="ECO:0000256" key="4">
    <source>
        <dbReference type="ARBA" id="ARBA00022840"/>
    </source>
</evidence>
<keyword evidence="6 8" id="KW-0030">Aminoacyl-tRNA synthetase</keyword>
<protein>
    <recommendedName>
        <fullName evidence="8">Tryptophan--tRNA ligase</fullName>
        <ecNumber evidence="8">6.1.1.2</ecNumber>
    </recommendedName>
    <alternativeName>
        <fullName evidence="8">Tryptophanyl-tRNA synthetase</fullName>
        <shortName evidence="8">TrpRS</shortName>
    </alternativeName>
</protein>
<comment type="subcellular location">
    <subcellularLocation>
        <location evidence="8">Cytoplasm</location>
    </subcellularLocation>
</comment>
<dbReference type="Proteomes" id="UP000177235">
    <property type="component" value="Unassembled WGS sequence"/>
</dbReference>
<comment type="similarity">
    <text evidence="1 8 9">Belongs to the class-I aminoacyl-tRNA synthetase family.</text>
</comment>
<evidence type="ECO:0000256" key="9">
    <source>
        <dbReference type="RuleBase" id="RU363036"/>
    </source>
</evidence>
<evidence type="ECO:0000256" key="3">
    <source>
        <dbReference type="ARBA" id="ARBA00022741"/>
    </source>
</evidence>
<comment type="caution">
    <text evidence="10">The sequence shown here is derived from an EMBL/GenBank/DDBJ whole genome shotgun (WGS) entry which is preliminary data.</text>
</comment>
<dbReference type="AlphaFoldDB" id="A0A1F5QCX3"/>
<feature type="binding site" evidence="8">
    <location>
        <position position="134"/>
    </location>
    <ligand>
        <name>L-tryptophan</name>
        <dbReference type="ChEBI" id="CHEBI:57912"/>
    </ligand>
</feature>
<dbReference type="Gene3D" id="3.40.50.620">
    <property type="entry name" value="HUPs"/>
    <property type="match status" value="1"/>
</dbReference>
<reference evidence="10 11" key="1">
    <citation type="journal article" date="2016" name="Nat. Commun.">
        <title>Thousands of microbial genomes shed light on interconnected biogeochemical processes in an aquifer system.</title>
        <authorList>
            <person name="Anantharaman K."/>
            <person name="Brown C.T."/>
            <person name="Hug L.A."/>
            <person name="Sharon I."/>
            <person name="Castelle C.J."/>
            <person name="Probst A.J."/>
            <person name="Thomas B.C."/>
            <person name="Singh A."/>
            <person name="Wilkins M.J."/>
            <person name="Karaoz U."/>
            <person name="Brodie E.L."/>
            <person name="Williams K.H."/>
            <person name="Hubbard S.S."/>
            <person name="Banfield J.F."/>
        </authorList>
    </citation>
    <scope>NUCLEOTIDE SEQUENCE [LARGE SCALE GENOMIC DNA]</scope>
</reference>
<dbReference type="FunFam" id="1.10.240.10:FF:000005">
    <property type="entry name" value="Tryptophan--tRNA ligase"/>
    <property type="match status" value="1"/>
</dbReference>
<dbReference type="GO" id="GO:0005829">
    <property type="term" value="C:cytosol"/>
    <property type="evidence" value="ECO:0007669"/>
    <property type="project" value="TreeGrafter"/>
</dbReference>
<feature type="binding site" evidence="8">
    <location>
        <position position="184"/>
    </location>
    <ligand>
        <name>ATP</name>
        <dbReference type="ChEBI" id="CHEBI:30616"/>
    </ligand>
</feature>
<accession>A0A1F5QCX3</accession>
<dbReference type="GO" id="GO:0004830">
    <property type="term" value="F:tryptophan-tRNA ligase activity"/>
    <property type="evidence" value="ECO:0007669"/>
    <property type="project" value="UniProtKB-UniRule"/>
</dbReference>
<organism evidence="10 11">
    <name type="scientific">Candidatus Doudnabacteria bacterium RIFCSPLOWO2_02_FULL_48_13</name>
    <dbReference type="NCBI Taxonomy" id="1817845"/>
    <lineage>
        <taxon>Bacteria</taxon>
        <taxon>Candidatus Doudnaibacteriota</taxon>
    </lineage>
</organism>